<comment type="caution">
    <text evidence="1">The sequence shown here is derived from an EMBL/GenBank/DDBJ whole genome shotgun (WGS) entry which is preliminary data.</text>
</comment>
<proteinExistence type="predicted"/>
<sequence>MTITVARRKATQLNVPTLDDDPAERKRVLNVLAQRRYRRRKKEQIRSLENQARKNPEQLSSTETSSADCDTPTPSENSSLAFPTYALEVDPAFNSVAFLSCSGDSYAEFLESSCSIPTAFDAPDMTFLFPLPSMPPSPSPTPPSNSLAQQDGQSSQEQSIFEETLDFPDEAHLPMLELNLLRAAMSIAQRLKVDSLIWSLDASSPFYRSSSELYLNLPPNLRPTPAQLLRPHHPVLDILPWPTVRDKLIMVFSQPVNIRPPSAKSPTALIELVFDLEDPSEGVRVWGDDPCAGDNWEVGQKLFSNWWWALDSQVLSRSNEMRKERGAPLLRDNRDRDIQEIE</sequence>
<evidence type="ECO:0000313" key="1">
    <source>
        <dbReference type="EMBL" id="KAJ9657169.1"/>
    </source>
</evidence>
<organism evidence="1 2">
    <name type="scientific">Neophaeococcomyces mojaviensis</name>
    <dbReference type="NCBI Taxonomy" id="3383035"/>
    <lineage>
        <taxon>Eukaryota</taxon>
        <taxon>Fungi</taxon>
        <taxon>Dikarya</taxon>
        <taxon>Ascomycota</taxon>
        <taxon>Pezizomycotina</taxon>
        <taxon>Eurotiomycetes</taxon>
        <taxon>Chaetothyriomycetidae</taxon>
        <taxon>Chaetothyriales</taxon>
        <taxon>Chaetothyriales incertae sedis</taxon>
        <taxon>Neophaeococcomyces</taxon>
    </lineage>
</organism>
<reference evidence="1" key="1">
    <citation type="submission" date="2022-10" db="EMBL/GenBank/DDBJ databases">
        <title>Culturing micro-colonial fungi from biological soil crusts in the Mojave desert and describing Neophaeococcomyces mojavensis, and introducing the new genera and species Taxawa tesnikishii.</title>
        <authorList>
            <person name="Kurbessoian T."/>
            <person name="Stajich J.E."/>
        </authorList>
    </citation>
    <scope>NUCLEOTIDE SEQUENCE</scope>
    <source>
        <strain evidence="1">JES_112</strain>
    </source>
</reference>
<evidence type="ECO:0000313" key="2">
    <source>
        <dbReference type="Proteomes" id="UP001172386"/>
    </source>
</evidence>
<gene>
    <name evidence="1" type="ORF">H2198_004527</name>
</gene>
<dbReference type="Proteomes" id="UP001172386">
    <property type="component" value="Unassembled WGS sequence"/>
</dbReference>
<dbReference type="EMBL" id="JAPDRQ010000068">
    <property type="protein sequence ID" value="KAJ9657169.1"/>
    <property type="molecule type" value="Genomic_DNA"/>
</dbReference>
<accession>A0ACC3A8E3</accession>
<protein>
    <submittedName>
        <fullName evidence="1">Uncharacterized protein</fullName>
    </submittedName>
</protein>
<name>A0ACC3A8E3_9EURO</name>
<keyword evidence="2" id="KW-1185">Reference proteome</keyword>